<dbReference type="EMBL" id="CP059572">
    <property type="protein sequence ID" value="QXJ24266.1"/>
    <property type="molecule type" value="Genomic_DNA"/>
</dbReference>
<dbReference type="Proteomes" id="UP001049518">
    <property type="component" value="Chromosome"/>
</dbReference>
<feature type="transmembrane region" description="Helical" evidence="7">
    <location>
        <begin position="29"/>
        <end position="50"/>
    </location>
</feature>
<gene>
    <name evidence="9" type="ORF">AGRA3207_005555</name>
</gene>
<proteinExistence type="inferred from homology"/>
<protein>
    <submittedName>
        <fullName evidence="9">ABC transporter permease</fullName>
    </submittedName>
</protein>
<comment type="subcellular location">
    <subcellularLocation>
        <location evidence="1 7">Cell membrane</location>
        <topology evidence="1 7">Multi-pass membrane protein</topology>
    </subcellularLocation>
</comment>
<dbReference type="PROSITE" id="PS50928">
    <property type="entry name" value="ABC_TM1"/>
    <property type="match status" value="1"/>
</dbReference>
<dbReference type="CDD" id="cd06261">
    <property type="entry name" value="TM_PBP2"/>
    <property type="match status" value="1"/>
</dbReference>
<accession>A0ABX8R140</accession>
<keyword evidence="2 7" id="KW-0813">Transport</keyword>
<dbReference type="Pfam" id="PF19300">
    <property type="entry name" value="BPD_transp_1_N"/>
    <property type="match status" value="1"/>
</dbReference>
<keyword evidence="10" id="KW-1185">Reference proteome</keyword>
<keyword evidence="4 7" id="KW-0812">Transmembrane</keyword>
<evidence type="ECO:0000256" key="2">
    <source>
        <dbReference type="ARBA" id="ARBA00022448"/>
    </source>
</evidence>
<evidence type="ECO:0000256" key="6">
    <source>
        <dbReference type="ARBA" id="ARBA00023136"/>
    </source>
</evidence>
<evidence type="ECO:0000256" key="7">
    <source>
        <dbReference type="RuleBase" id="RU363032"/>
    </source>
</evidence>
<feature type="transmembrane region" description="Helical" evidence="7">
    <location>
        <begin position="302"/>
        <end position="321"/>
    </location>
</feature>
<evidence type="ECO:0000256" key="1">
    <source>
        <dbReference type="ARBA" id="ARBA00004651"/>
    </source>
</evidence>
<feature type="transmembrane region" description="Helical" evidence="7">
    <location>
        <begin position="119"/>
        <end position="142"/>
    </location>
</feature>
<evidence type="ECO:0000256" key="5">
    <source>
        <dbReference type="ARBA" id="ARBA00022989"/>
    </source>
</evidence>
<dbReference type="PANTHER" id="PTHR43163">
    <property type="entry name" value="DIPEPTIDE TRANSPORT SYSTEM PERMEASE PROTEIN DPPB-RELATED"/>
    <property type="match status" value="1"/>
</dbReference>
<feature type="transmembrane region" description="Helical" evidence="7">
    <location>
        <begin position="154"/>
        <end position="179"/>
    </location>
</feature>
<dbReference type="InterPro" id="IPR045621">
    <property type="entry name" value="BPD_transp_1_N"/>
</dbReference>
<feature type="transmembrane region" description="Helical" evidence="7">
    <location>
        <begin position="199"/>
        <end position="220"/>
    </location>
</feature>
<organism evidence="9 10">
    <name type="scientific">Actinomadura graeca</name>
    <dbReference type="NCBI Taxonomy" id="2750812"/>
    <lineage>
        <taxon>Bacteria</taxon>
        <taxon>Bacillati</taxon>
        <taxon>Actinomycetota</taxon>
        <taxon>Actinomycetes</taxon>
        <taxon>Streptosporangiales</taxon>
        <taxon>Thermomonosporaceae</taxon>
        <taxon>Actinomadura</taxon>
    </lineage>
</organism>
<dbReference type="InterPro" id="IPR035906">
    <property type="entry name" value="MetI-like_sf"/>
</dbReference>
<evidence type="ECO:0000256" key="3">
    <source>
        <dbReference type="ARBA" id="ARBA00022475"/>
    </source>
</evidence>
<keyword evidence="5 7" id="KW-1133">Transmembrane helix</keyword>
<dbReference type="SUPFAM" id="SSF161098">
    <property type="entry name" value="MetI-like"/>
    <property type="match status" value="1"/>
</dbReference>
<evidence type="ECO:0000256" key="4">
    <source>
        <dbReference type="ARBA" id="ARBA00022692"/>
    </source>
</evidence>
<keyword evidence="6 7" id="KW-0472">Membrane</keyword>
<evidence type="ECO:0000313" key="9">
    <source>
        <dbReference type="EMBL" id="QXJ24266.1"/>
    </source>
</evidence>
<dbReference type="Pfam" id="PF00528">
    <property type="entry name" value="BPD_transp_1"/>
    <property type="match status" value="1"/>
</dbReference>
<feature type="transmembrane region" description="Helical" evidence="7">
    <location>
        <begin position="252"/>
        <end position="282"/>
    </location>
</feature>
<evidence type="ECO:0000259" key="8">
    <source>
        <dbReference type="PROSITE" id="PS50928"/>
    </source>
</evidence>
<dbReference type="InterPro" id="IPR000515">
    <property type="entry name" value="MetI-like"/>
</dbReference>
<evidence type="ECO:0000313" key="10">
    <source>
        <dbReference type="Proteomes" id="UP001049518"/>
    </source>
</evidence>
<keyword evidence="3" id="KW-1003">Cell membrane</keyword>
<name>A0ABX8R140_9ACTN</name>
<comment type="similarity">
    <text evidence="7">Belongs to the binding-protein-dependent transport system permease family.</text>
</comment>
<reference evidence="9" key="1">
    <citation type="submission" date="2020-07" db="EMBL/GenBank/DDBJ databases">
        <authorList>
            <person name="Tarantini F.S."/>
            <person name="Hong K.W."/>
            <person name="Chan K.G."/>
        </authorList>
    </citation>
    <scope>NUCLEOTIDE SEQUENCE</scope>
    <source>
        <strain evidence="9">32-07</strain>
    </source>
</reference>
<dbReference type="Gene3D" id="1.10.3720.10">
    <property type="entry name" value="MetI-like"/>
    <property type="match status" value="1"/>
</dbReference>
<dbReference type="RefSeq" id="WP_231329973.1">
    <property type="nucleotide sequence ID" value="NZ_CP059572.1"/>
</dbReference>
<feature type="domain" description="ABC transmembrane type-1" evidence="8">
    <location>
        <begin position="115"/>
        <end position="321"/>
    </location>
</feature>
<dbReference type="PANTHER" id="PTHR43163:SF3">
    <property type="entry name" value="PEPTIDE ABC TRANSPORTER PERMEASE PROTEIN"/>
    <property type="match status" value="1"/>
</dbReference>
<sequence length="339" mass="35522">MSSATVERPAAATSAEGSRPLLRWMLGRILGGLGVLVFLSAVVFTATNAIPGSIVDALLGTDATPSARAQLETRLGLDDPFFERYLTWAAHLLSGDFGHSLADDSAIGPQLWSAAGHSLILAAVASVVTIPVSIALGTLAGLKPGSGPVKVVNGLSFLLLCVPEFVLGMFLVLLFAVWIPAFPAISGVDGGSSMAEWAAALVLPALTVIPGSVAFLIRVLRFQVADTNREDFIRMAPLRVGYSRRRTIGRHVLPNTLAPTASAMALNLVHVVTGLAVVETLFQYPGLGMLLYNSIGLHDIPVVQACALAIGAIVIVLNIVADLIARLLDPRVGTLEQAR</sequence>